<keyword evidence="3" id="KW-0862">Zinc</keyword>
<keyword evidence="2" id="KW-0479">Metal-binding</keyword>
<dbReference type="PANTHER" id="PTHR47782">
    <property type="entry name" value="ZN(II)2CYS6 TRANSCRIPTION FACTOR (EUROFUNG)-RELATED"/>
    <property type="match status" value="1"/>
</dbReference>
<comment type="subcellular location">
    <subcellularLocation>
        <location evidence="1">Nucleus</location>
    </subcellularLocation>
</comment>
<evidence type="ECO:0000313" key="9">
    <source>
        <dbReference type="EMBL" id="KAH8689581.1"/>
    </source>
</evidence>
<dbReference type="AlphaFoldDB" id="A0AAD4PU21"/>
<proteinExistence type="predicted"/>
<dbReference type="InterPro" id="IPR052202">
    <property type="entry name" value="Yeast_MetPath_Reg"/>
</dbReference>
<evidence type="ECO:0000256" key="2">
    <source>
        <dbReference type="ARBA" id="ARBA00022723"/>
    </source>
</evidence>
<feature type="domain" description="Xylanolytic transcriptional activator regulatory" evidence="8">
    <location>
        <begin position="243"/>
        <end position="326"/>
    </location>
</feature>
<evidence type="ECO:0000256" key="5">
    <source>
        <dbReference type="ARBA" id="ARBA00023125"/>
    </source>
</evidence>
<comment type="caution">
    <text evidence="9">The sequence shown here is derived from an EMBL/GenBank/DDBJ whole genome shotgun (WGS) entry which is preliminary data.</text>
</comment>
<dbReference type="Pfam" id="PF04082">
    <property type="entry name" value="Fungal_trans"/>
    <property type="match status" value="1"/>
</dbReference>
<evidence type="ECO:0000256" key="1">
    <source>
        <dbReference type="ARBA" id="ARBA00004123"/>
    </source>
</evidence>
<dbReference type="GeneID" id="70247853"/>
<keyword evidence="10" id="KW-1185">Reference proteome</keyword>
<dbReference type="PANTHER" id="PTHR47782:SF1">
    <property type="entry name" value="PYRIMIDINE PATHWAY REGULATORY PROTEIN 1"/>
    <property type="match status" value="1"/>
</dbReference>
<dbReference type="SMART" id="SM00906">
    <property type="entry name" value="Fungal_trans"/>
    <property type="match status" value="1"/>
</dbReference>
<protein>
    <recommendedName>
        <fullName evidence="8">Xylanolytic transcriptional activator regulatory domain-containing protein</fullName>
    </recommendedName>
</protein>
<gene>
    <name evidence="9" type="ORF">BGW36DRAFT_391166</name>
</gene>
<keyword evidence="5" id="KW-0238">DNA-binding</keyword>
<evidence type="ECO:0000256" key="3">
    <source>
        <dbReference type="ARBA" id="ARBA00022833"/>
    </source>
</evidence>
<keyword evidence="7" id="KW-0539">Nucleus</keyword>
<evidence type="ECO:0000313" key="10">
    <source>
        <dbReference type="Proteomes" id="UP001201262"/>
    </source>
</evidence>
<sequence>MIHMAIKQDQTVHQTNNCPLLSHTTQKIITIMSPAFSASSRITRDQPLAHEVGMLSLSNASDPKYLGPSSGVSFARLIYESAPQSQGLPLSYIRERENQREPESSIGRGIRSTLPYEIPTINLPSGAECQQYAEAYFSAMSLYPFILEEAFYAVLNHVQLFAETSTWNFRLPVRLASAQVFLVLSLGAYLLETKLDGDFSSRALFLSGMACCNNVNLHDSIEGVQILLLMVLHSFYSPEGLNAWYLLHTIIASCLDLGLQRRDNGPNVLNTRKPESENIRKMRYLRCAIFWSAYSMDRTLTTILGRPLTLRDEAIDQAFPGMESSDEVEGSATQWNETNQTFLDEVPAAYLGCIYSLRFDRIVAEIKLMIYRVSRSPRRFPWPEDLTAWQQETENSCTSLFREIQNRQRGRSLSVQLLELKYHQCIMLLFRPSPQIPSPSLSATQACLTSAMEIIRIYAELRRFSNMECTWLTAHSIFVAAITVLYCVWTHPTMPGISSKEVCLLLSFLGKWWTVAHEPDQKLSQGTNSIATNITIPNNQDADQVGTSAPTVEEDRFEVSQEGVLRDLFDLGWMSDFNLNSAQPPIWDYSQFMDDLETTDDARLG</sequence>
<dbReference type="GO" id="GO:0045944">
    <property type="term" value="P:positive regulation of transcription by RNA polymerase II"/>
    <property type="evidence" value="ECO:0007669"/>
    <property type="project" value="TreeGrafter"/>
</dbReference>
<evidence type="ECO:0000256" key="7">
    <source>
        <dbReference type="ARBA" id="ARBA00023242"/>
    </source>
</evidence>
<name>A0AAD4PU21_9EURO</name>
<organism evidence="9 10">
    <name type="scientific">Talaromyces proteolyticus</name>
    <dbReference type="NCBI Taxonomy" id="1131652"/>
    <lineage>
        <taxon>Eukaryota</taxon>
        <taxon>Fungi</taxon>
        <taxon>Dikarya</taxon>
        <taxon>Ascomycota</taxon>
        <taxon>Pezizomycotina</taxon>
        <taxon>Eurotiomycetes</taxon>
        <taxon>Eurotiomycetidae</taxon>
        <taxon>Eurotiales</taxon>
        <taxon>Trichocomaceae</taxon>
        <taxon>Talaromyces</taxon>
        <taxon>Talaromyces sect. Bacilispori</taxon>
    </lineage>
</organism>
<accession>A0AAD4PU21</accession>
<dbReference type="GO" id="GO:0043565">
    <property type="term" value="F:sequence-specific DNA binding"/>
    <property type="evidence" value="ECO:0007669"/>
    <property type="project" value="TreeGrafter"/>
</dbReference>
<dbReference type="GO" id="GO:0000981">
    <property type="term" value="F:DNA-binding transcription factor activity, RNA polymerase II-specific"/>
    <property type="evidence" value="ECO:0007669"/>
    <property type="project" value="TreeGrafter"/>
</dbReference>
<dbReference type="GO" id="GO:0008270">
    <property type="term" value="F:zinc ion binding"/>
    <property type="evidence" value="ECO:0007669"/>
    <property type="project" value="InterPro"/>
</dbReference>
<keyword evidence="6" id="KW-0804">Transcription</keyword>
<keyword evidence="4" id="KW-0805">Transcription regulation</keyword>
<dbReference type="CDD" id="cd12148">
    <property type="entry name" value="fungal_TF_MHR"/>
    <property type="match status" value="1"/>
</dbReference>
<dbReference type="EMBL" id="JAJTJA010000015">
    <property type="protein sequence ID" value="KAH8689581.1"/>
    <property type="molecule type" value="Genomic_DNA"/>
</dbReference>
<dbReference type="RefSeq" id="XP_046065935.1">
    <property type="nucleotide sequence ID" value="XM_046217566.1"/>
</dbReference>
<evidence type="ECO:0000256" key="6">
    <source>
        <dbReference type="ARBA" id="ARBA00023163"/>
    </source>
</evidence>
<reference evidence="9" key="1">
    <citation type="submission" date="2021-12" db="EMBL/GenBank/DDBJ databases">
        <title>Convergent genome expansion in fungi linked to evolution of root-endophyte symbiosis.</title>
        <authorList>
            <consortium name="DOE Joint Genome Institute"/>
            <person name="Ke Y.-H."/>
            <person name="Bonito G."/>
            <person name="Liao H.-L."/>
            <person name="Looney B."/>
            <person name="Rojas-Flechas A."/>
            <person name="Nash J."/>
            <person name="Hameed K."/>
            <person name="Schadt C."/>
            <person name="Martin F."/>
            <person name="Crous P.W."/>
            <person name="Miettinen O."/>
            <person name="Magnuson J.K."/>
            <person name="Labbe J."/>
            <person name="Jacobson D."/>
            <person name="Doktycz M.J."/>
            <person name="Veneault-Fourrey C."/>
            <person name="Kuo A."/>
            <person name="Mondo S."/>
            <person name="Calhoun S."/>
            <person name="Riley R."/>
            <person name="Ohm R."/>
            <person name="LaButti K."/>
            <person name="Andreopoulos B."/>
            <person name="Pangilinan J."/>
            <person name="Nolan M."/>
            <person name="Tritt A."/>
            <person name="Clum A."/>
            <person name="Lipzen A."/>
            <person name="Daum C."/>
            <person name="Barry K."/>
            <person name="Grigoriev I.V."/>
            <person name="Vilgalys R."/>
        </authorList>
    </citation>
    <scope>NUCLEOTIDE SEQUENCE</scope>
    <source>
        <strain evidence="9">PMI_201</strain>
    </source>
</reference>
<dbReference type="GO" id="GO:0005634">
    <property type="term" value="C:nucleus"/>
    <property type="evidence" value="ECO:0007669"/>
    <property type="project" value="UniProtKB-SubCell"/>
</dbReference>
<dbReference type="GO" id="GO:0006351">
    <property type="term" value="P:DNA-templated transcription"/>
    <property type="evidence" value="ECO:0007669"/>
    <property type="project" value="InterPro"/>
</dbReference>
<evidence type="ECO:0000256" key="4">
    <source>
        <dbReference type="ARBA" id="ARBA00023015"/>
    </source>
</evidence>
<dbReference type="InterPro" id="IPR007219">
    <property type="entry name" value="XnlR_reg_dom"/>
</dbReference>
<evidence type="ECO:0000259" key="8">
    <source>
        <dbReference type="SMART" id="SM00906"/>
    </source>
</evidence>
<dbReference type="Proteomes" id="UP001201262">
    <property type="component" value="Unassembled WGS sequence"/>
</dbReference>